<feature type="compositionally biased region" description="Polar residues" evidence="1">
    <location>
        <begin position="256"/>
        <end position="269"/>
    </location>
</feature>
<name>R4XG51_TAPDE</name>
<feature type="compositionally biased region" description="Polar residues" evidence="1">
    <location>
        <begin position="237"/>
        <end position="247"/>
    </location>
</feature>
<dbReference type="VEuPathDB" id="FungiDB:TAPDE_005153"/>
<keyword evidence="3" id="KW-1185">Reference proteome</keyword>
<reference evidence="2 3" key="1">
    <citation type="journal article" date="2013" name="MBio">
        <title>Genome sequencing of the plant pathogen Taphrina deformans, the causal agent of peach leaf curl.</title>
        <authorList>
            <person name="Cisse O.H."/>
            <person name="Almeida J.M.G.C.F."/>
            <person name="Fonseca A."/>
            <person name="Kumar A.A."/>
            <person name="Salojaervi J."/>
            <person name="Overmyer K."/>
            <person name="Hauser P.M."/>
            <person name="Pagni M."/>
        </authorList>
    </citation>
    <scope>NUCLEOTIDE SEQUENCE [LARGE SCALE GENOMIC DNA]</scope>
    <source>
        <strain evidence="3">PYCC 5710 / ATCC 11124 / CBS 356.35 / IMI 108563 / JCM 9778 / NBRC 8474</strain>
    </source>
</reference>
<feature type="region of interest" description="Disordered" evidence="1">
    <location>
        <begin position="229"/>
        <end position="285"/>
    </location>
</feature>
<accession>R4XG51</accession>
<evidence type="ECO:0000256" key="1">
    <source>
        <dbReference type="SAM" id="MobiDB-lite"/>
    </source>
</evidence>
<protein>
    <submittedName>
        <fullName evidence="2">Uncharacterized protein</fullName>
    </submittedName>
</protein>
<evidence type="ECO:0000313" key="3">
    <source>
        <dbReference type="Proteomes" id="UP000013776"/>
    </source>
</evidence>
<organism evidence="2 3">
    <name type="scientific">Taphrina deformans (strain PYCC 5710 / ATCC 11124 / CBS 356.35 / IMI 108563 / JCM 9778 / NBRC 8474)</name>
    <name type="common">Peach leaf curl fungus</name>
    <name type="synonym">Lalaria deformans</name>
    <dbReference type="NCBI Taxonomy" id="1097556"/>
    <lineage>
        <taxon>Eukaryota</taxon>
        <taxon>Fungi</taxon>
        <taxon>Dikarya</taxon>
        <taxon>Ascomycota</taxon>
        <taxon>Taphrinomycotina</taxon>
        <taxon>Taphrinomycetes</taxon>
        <taxon>Taphrinales</taxon>
        <taxon>Taphrinaceae</taxon>
        <taxon>Taphrina</taxon>
    </lineage>
</organism>
<proteinExistence type="predicted"/>
<dbReference type="EMBL" id="CAHR02000291">
    <property type="protein sequence ID" value="CCG84710.1"/>
    <property type="molecule type" value="Genomic_DNA"/>
</dbReference>
<dbReference type="AlphaFoldDB" id="R4XG51"/>
<sequence>MTTTLSVPTALPDDQALLTCDNVTANNAETETQAQEVTPPQSPRSYSPHPLEAHLLQLEEYEAERPPFYNQSTLAPDLIFSAESLRHEAKILARILLSFMAYAIHTHGTTNSCDIGIFGRFELWPNRPPEANSMAATVLNEKNIVYTKAVRYAERDLEERGLYIKRFAIKQDKKRQATIAEWSIQMTPVLVNQQYPHHNHVSSSGRFQRASTTLGLPSANDLVRMHHESHAELRAQSRPQSRSNSHQVVVERRRTTSGLNNEARQQPRPNISGIHSRGGRTNDRTNEFGYYGNKCTMM</sequence>
<evidence type="ECO:0000313" key="2">
    <source>
        <dbReference type="EMBL" id="CCG84710.1"/>
    </source>
</evidence>
<gene>
    <name evidence="2" type="ORF">TAPDE_005153</name>
</gene>
<dbReference type="Proteomes" id="UP000013776">
    <property type="component" value="Unassembled WGS sequence"/>
</dbReference>
<comment type="caution">
    <text evidence="2">The sequence shown here is derived from an EMBL/GenBank/DDBJ whole genome shotgun (WGS) entry which is preliminary data.</text>
</comment>